<comment type="caution">
    <text evidence="2">The sequence shown here is derived from an EMBL/GenBank/DDBJ whole genome shotgun (WGS) entry which is preliminary data.</text>
</comment>
<gene>
    <name evidence="2" type="ORF">STAS_06624</name>
</gene>
<feature type="transmembrane region" description="Helical" evidence="1">
    <location>
        <begin position="41"/>
        <end position="60"/>
    </location>
</feature>
<dbReference type="EMBL" id="BKCP01004383">
    <property type="protein sequence ID" value="GER30665.1"/>
    <property type="molecule type" value="Genomic_DNA"/>
</dbReference>
<evidence type="ECO:0000256" key="1">
    <source>
        <dbReference type="SAM" id="Phobius"/>
    </source>
</evidence>
<feature type="transmembrane region" description="Helical" evidence="1">
    <location>
        <begin position="72"/>
        <end position="91"/>
    </location>
</feature>
<dbReference type="Proteomes" id="UP000325081">
    <property type="component" value="Unassembled WGS sequence"/>
</dbReference>
<proteinExistence type="predicted"/>
<evidence type="ECO:0000313" key="2">
    <source>
        <dbReference type="EMBL" id="GER30665.1"/>
    </source>
</evidence>
<organism evidence="2 3">
    <name type="scientific">Striga asiatica</name>
    <name type="common">Asiatic witchweed</name>
    <name type="synonym">Buchnera asiatica</name>
    <dbReference type="NCBI Taxonomy" id="4170"/>
    <lineage>
        <taxon>Eukaryota</taxon>
        <taxon>Viridiplantae</taxon>
        <taxon>Streptophyta</taxon>
        <taxon>Embryophyta</taxon>
        <taxon>Tracheophyta</taxon>
        <taxon>Spermatophyta</taxon>
        <taxon>Magnoliopsida</taxon>
        <taxon>eudicotyledons</taxon>
        <taxon>Gunneridae</taxon>
        <taxon>Pentapetalae</taxon>
        <taxon>asterids</taxon>
        <taxon>lamiids</taxon>
        <taxon>Lamiales</taxon>
        <taxon>Orobanchaceae</taxon>
        <taxon>Buchnereae</taxon>
        <taxon>Striga</taxon>
    </lineage>
</organism>
<keyword evidence="1" id="KW-0472">Membrane</keyword>
<keyword evidence="3" id="KW-1185">Reference proteome</keyword>
<dbReference type="AlphaFoldDB" id="A0A5A7PCJ8"/>
<reference evidence="3" key="1">
    <citation type="journal article" date="2019" name="Curr. Biol.">
        <title>Genome Sequence of Striga asiatica Provides Insight into the Evolution of Plant Parasitism.</title>
        <authorList>
            <person name="Yoshida S."/>
            <person name="Kim S."/>
            <person name="Wafula E.K."/>
            <person name="Tanskanen J."/>
            <person name="Kim Y.M."/>
            <person name="Honaas L."/>
            <person name="Yang Z."/>
            <person name="Spallek T."/>
            <person name="Conn C.E."/>
            <person name="Ichihashi Y."/>
            <person name="Cheong K."/>
            <person name="Cui S."/>
            <person name="Der J.P."/>
            <person name="Gundlach H."/>
            <person name="Jiao Y."/>
            <person name="Hori C."/>
            <person name="Ishida J.K."/>
            <person name="Kasahara H."/>
            <person name="Kiba T."/>
            <person name="Kim M.S."/>
            <person name="Koo N."/>
            <person name="Laohavisit A."/>
            <person name="Lee Y.H."/>
            <person name="Lumba S."/>
            <person name="McCourt P."/>
            <person name="Mortimer J.C."/>
            <person name="Mutuku J.M."/>
            <person name="Nomura T."/>
            <person name="Sasaki-Sekimoto Y."/>
            <person name="Seto Y."/>
            <person name="Wang Y."/>
            <person name="Wakatake T."/>
            <person name="Sakakibara H."/>
            <person name="Demura T."/>
            <person name="Yamaguchi S."/>
            <person name="Yoneyama K."/>
            <person name="Manabe R.I."/>
            <person name="Nelson D.C."/>
            <person name="Schulman A.H."/>
            <person name="Timko M.P."/>
            <person name="dePamphilis C.W."/>
            <person name="Choi D."/>
            <person name="Shirasu K."/>
        </authorList>
    </citation>
    <scope>NUCLEOTIDE SEQUENCE [LARGE SCALE GENOMIC DNA]</scope>
    <source>
        <strain evidence="3">cv. UVA1</strain>
    </source>
</reference>
<protein>
    <submittedName>
        <fullName evidence="2">Beta-crystallin S</fullName>
    </submittedName>
</protein>
<keyword evidence="1" id="KW-1133">Transmembrane helix</keyword>
<name>A0A5A7PCJ8_STRAF</name>
<keyword evidence="1" id="KW-0812">Transmembrane</keyword>
<evidence type="ECO:0000313" key="3">
    <source>
        <dbReference type="Proteomes" id="UP000325081"/>
    </source>
</evidence>
<accession>A0A5A7PCJ8</accession>
<sequence>MLVRFVTMQRLRLLMWSQVLSLIPLNLRLKPSICSYNDLKSLFHNFVCDVVFVLFSQYILDTRNSIVVMFGRWTTFELSMCFCFVYLLGGFVEGTRDFGLWDIVNLSCASIRYRVTGVIMIYIGK</sequence>